<keyword evidence="5" id="KW-0186">Copper</keyword>
<comment type="cofactor">
    <cofactor evidence="1">
        <name>Cu(2+)</name>
        <dbReference type="ChEBI" id="CHEBI:29036"/>
    </cofactor>
</comment>
<dbReference type="GO" id="GO:0004097">
    <property type="term" value="F:catechol oxidase activity"/>
    <property type="evidence" value="ECO:0007669"/>
    <property type="project" value="UniProtKB-EC"/>
</dbReference>
<dbReference type="EMBL" id="PDCK01000044">
    <property type="protein sequence ID" value="PRQ23754.1"/>
    <property type="molecule type" value="Genomic_DNA"/>
</dbReference>
<gene>
    <name evidence="8" type="ORF">RchiOBHm_Chr6g0264871</name>
</gene>
<evidence type="ECO:0000313" key="8">
    <source>
        <dbReference type="EMBL" id="PRQ23754.1"/>
    </source>
</evidence>
<keyword evidence="4 8" id="KW-0560">Oxidoreductase</keyword>
<evidence type="ECO:0000256" key="4">
    <source>
        <dbReference type="ARBA" id="ARBA00023002"/>
    </source>
</evidence>
<comment type="caution">
    <text evidence="8">The sequence shown here is derived from an EMBL/GenBank/DDBJ whole genome shotgun (WGS) entry which is preliminary data.</text>
</comment>
<dbReference type="Gramene" id="PRQ23754">
    <property type="protein sequence ID" value="PRQ23754"/>
    <property type="gene ID" value="RchiOBHm_Chr6g0264871"/>
</dbReference>
<dbReference type="PANTHER" id="PTHR11474">
    <property type="entry name" value="TYROSINASE FAMILY MEMBER"/>
    <property type="match status" value="1"/>
</dbReference>
<dbReference type="SUPFAM" id="SSF48056">
    <property type="entry name" value="Di-copper centre-containing domain"/>
    <property type="match status" value="1"/>
</dbReference>
<name>A0A2P6PPA3_ROSCH</name>
<evidence type="ECO:0000256" key="2">
    <source>
        <dbReference type="ARBA" id="ARBA00009928"/>
    </source>
</evidence>
<evidence type="ECO:0000259" key="7">
    <source>
        <dbReference type="Pfam" id="PF12142"/>
    </source>
</evidence>
<dbReference type="Gene3D" id="1.10.1280.10">
    <property type="entry name" value="Di-copper center containing domain from catechol oxidase"/>
    <property type="match status" value="1"/>
</dbReference>
<accession>A0A2P6PPA3</accession>
<evidence type="ECO:0000256" key="3">
    <source>
        <dbReference type="ARBA" id="ARBA00022723"/>
    </source>
</evidence>
<sequence length="148" mass="17499">MHSWVGSNFNVRREDMGAFYYVAREPSFYAQHSNVDRLWEVWKQIYKVGLQTFDPYWLNSSFYFHDENSQLVRIKVRDVLDTIKLRYVYEEVDLVSVSHRSLLGIDYTGIYCCNYLPYVCCVVRLYTIGVVRCSTIVICLYTPQNGCN</sequence>
<dbReference type="InterPro" id="IPR008922">
    <property type="entry name" value="Di-copper_centre_dom_sf"/>
</dbReference>
<dbReference type="InterPro" id="IPR002227">
    <property type="entry name" value="Tyrosinase_Cu-bd"/>
</dbReference>
<feature type="domain" description="Polyphenol oxidase central" evidence="7">
    <location>
        <begin position="54"/>
        <end position="94"/>
    </location>
</feature>
<comment type="similarity">
    <text evidence="2">Belongs to the tyrosinase family.</text>
</comment>
<dbReference type="InterPro" id="IPR050316">
    <property type="entry name" value="Tyrosinase/Hemocyanin"/>
</dbReference>
<dbReference type="EC" id="1.10.3.1" evidence="8"/>
<reference evidence="8 9" key="1">
    <citation type="journal article" date="2018" name="Nat. Genet.">
        <title>The Rosa genome provides new insights in the design of modern roses.</title>
        <authorList>
            <person name="Bendahmane M."/>
        </authorList>
    </citation>
    <scope>NUCLEOTIDE SEQUENCE [LARGE SCALE GENOMIC DNA]</scope>
    <source>
        <strain evidence="9">cv. Old Blush</strain>
    </source>
</reference>
<organism evidence="8 9">
    <name type="scientific">Rosa chinensis</name>
    <name type="common">China rose</name>
    <dbReference type="NCBI Taxonomy" id="74649"/>
    <lineage>
        <taxon>Eukaryota</taxon>
        <taxon>Viridiplantae</taxon>
        <taxon>Streptophyta</taxon>
        <taxon>Embryophyta</taxon>
        <taxon>Tracheophyta</taxon>
        <taxon>Spermatophyta</taxon>
        <taxon>Magnoliopsida</taxon>
        <taxon>eudicotyledons</taxon>
        <taxon>Gunneridae</taxon>
        <taxon>Pentapetalae</taxon>
        <taxon>rosids</taxon>
        <taxon>fabids</taxon>
        <taxon>Rosales</taxon>
        <taxon>Rosaceae</taxon>
        <taxon>Rosoideae</taxon>
        <taxon>Rosoideae incertae sedis</taxon>
        <taxon>Rosa</taxon>
    </lineage>
</organism>
<dbReference type="PANTHER" id="PTHR11474:SF128">
    <property type="entry name" value="AUREUSIDIN SYNTHASE-LIKE"/>
    <property type="match status" value="1"/>
</dbReference>
<dbReference type="STRING" id="74649.A0A2P6PPA3"/>
<evidence type="ECO:0000313" key="9">
    <source>
        <dbReference type="Proteomes" id="UP000238479"/>
    </source>
</evidence>
<protein>
    <submittedName>
        <fullName evidence="8">Putative catechol oxidase</fullName>
        <ecNumber evidence="8">1.10.3.1</ecNumber>
    </submittedName>
</protein>
<dbReference type="Pfam" id="PF12142">
    <property type="entry name" value="PPO1_DWL"/>
    <property type="match status" value="1"/>
</dbReference>
<dbReference type="Pfam" id="PF00264">
    <property type="entry name" value="Tyrosinase"/>
    <property type="match status" value="1"/>
</dbReference>
<proteinExistence type="inferred from homology"/>
<keyword evidence="3" id="KW-0479">Metal-binding</keyword>
<evidence type="ECO:0000256" key="1">
    <source>
        <dbReference type="ARBA" id="ARBA00001973"/>
    </source>
</evidence>
<dbReference type="Proteomes" id="UP000238479">
    <property type="component" value="Chromosome 6"/>
</dbReference>
<keyword evidence="9" id="KW-1185">Reference proteome</keyword>
<evidence type="ECO:0000259" key="6">
    <source>
        <dbReference type="Pfam" id="PF00264"/>
    </source>
</evidence>
<dbReference type="AlphaFoldDB" id="A0A2P6PPA3"/>
<dbReference type="GO" id="GO:0046872">
    <property type="term" value="F:metal ion binding"/>
    <property type="evidence" value="ECO:0007669"/>
    <property type="project" value="UniProtKB-KW"/>
</dbReference>
<evidence type="ECO:0000256" key="5">
    <source>
        <dbReference type="ARBA" id="ARBA00023008"/>
    </source>
</evidence>
<dbReference type="InterPro" id="IPR022739">
    <property type="entry name" value="Polyphenol_oxidase_cen"/>
</dbReference>
<feature type="domain" description="Tyrosinase copper-binding" evidence="6">
    <location>
        <begin position="1"/>
        <end position="44"/>
    </location>
</feature>